<feature type="compositionally biased region" description="Polar residues" evidence="1">
    <location>
        <begin position="194"/>
        <end position="251"/>
    </location>
</feature>
<feature type="region of interest" description="Disordered" evidence="1">
    <location>
        <begin position="116"/>
        <end position="257"/>
    </location>
</feature>
<dbReference type="AlphaFoldDB" id="A0A0A1UMW4"/>
<evidence type="ECO:0000256" key="1">
    <source>
        <dbReference type="SAM" id="MobiDB-lite"/>
    </source>
</evidence>
<feature type="compositionally biased region" description="Pro residues" evidence="1">
    <location>
        <begin position="152"/>
        <end position="161"/>
    </location>
</feature>
<dbReference type="Proteomes" id="UP000030151">
    <property type="component" value="Unassembled WGS sequence"/>
</dbReference>
<reference evidence="3 4" key="1">
    <citation type="submission" date="2014-02" db="EMBL/GenBank/DDBJ databases">
        <title>The genome sequence of the entomopathogenic fungus Metarhizium robertsii ARSEF 2575.</title>
        <authorList>
            <person name="Giuliano Garisto Donzelli B."/>
            <person name="Roe B.A."/>
            <person name="Macmil S.L."/>
            <person name="Krasnoff S.B."/>
            <person name="Gibson D.M."/>
        </authorList>
    </citation>
    <scope>NUCLEOTIDE SEQUENCE [LARGE SCALE GENOMIC DNA]</scope>
    <source>
        <strain evidence="3 4">ARSEF 2575</strain>
    </source>
</reference>
<evidence type="ECO:0000313" key="3">
    <source>
        <dbReference type="EMBL" id="EXU95704.1"/>
    </source>
</evidence>
<proteinExistence type="predicted"/>
<protein>
    <submittedName>
        <fullName evidence="3">Uncharacterized protein</fullName>
    </submittedName>
</protein>
<sequence length="257" mass="25196">MFFGKPTLCCLLLAASAAHCHQSDSDDDEKYHCPRDVVKLERGGKVEIFSPTANVSCTTVDIFLLADNSSLPGVTLTNGDPATAGAPISTAAISQTCSHASNTPSGTCAGIPTASAGTSVTTGVPTDGSTATTLGGVTATGSSTGATTGAPTGPPSAPPTVPATTQEPIPTSTIIGGPEGTRPTSPGGGDVPTMTHSTDPVPFSTNPAQQTTAPRDSATPTNAAGTQGNGSATGPISMGTTANPTSQSAHTCTCHDS</sequence>
<feature type="chain" id="PRO_5001991713" evidence="2">
    <location>
        <begin position="26"/>
        <end position="257"/>
    </location>
</feature>
<keyword evidence="2" id="KW-0732">Signal</keyword>
<evidence type="ECO:0000256" key="2">
    <source>
        <dbReference type="SAM" id="SignalP"/>
    </source>
</evidence>
<comment type="caution">
    <text evidence="3">The sequence shown here is derived from an EMBL/GenBank/DDBJ whole genome shotgun (WGS) entry which is preliminary data.</text>
</comment>
<dbReference type="EMBL" id="JELW01000068">
    <property type="protein sequence ID" value="EXU95704.1"/>
    <property type="molecule type" value="Genomic_DNA"/>
</dbReference>
<gene>
    <name evidence="3" type="ORF">X797_011219</name>
</gene>
<accession>A0A0A1UMW4</accession>
<feature type="signal peptide" evidence="2">
    <location>
        <begin position="1"/>
        <end position="25"/>
    </location>
</feature>
<dbReference type="HOGENOM" id="CLU_950229_0_0_1"/>
<feature type="compositionally biased region" description="Low complexity" evidence="1">
    <location>
        <begin position="128"/>
        <end position="151"/>
    </location>
</feature>
<organism evidence="3 4">
    <name type="scientific">Metarhizium robertsii</name>
    <dbReference type="NCBI Taxonomy" id="568076"/>
    <lineage>
        <taxon>Eukaryota</taxon>
        <taxon>Fungi</taxon>
        <taxon>Dikarya</taxon>
        <taxon>Ascomycota</taxon>
        <taxon>Pezizomycotina</taxon>
        <taxon>Sordariomycetes</taxon>
        <taxon>Hypocreomycetidae</taxon>
        <taxon>Hypocreales</taxon>
        <taxon>Clavicipitaceae</taxon>
        <taxon>Metarhizium</taxon>
    </lineage>
</organism>
<evidence type="ECO:0000313" key="4">
    <source>
        <dbReference type="Proteomes" id="UP000030151"/>
    </source>
</evidence>
<name>A0A0A1UMW4_9HYPO</name>